<evidence type="ECO:0000256" key="6">
    <source>
        <dbReference type="ARBA" id="ARBA00022989"/>
    </source>
</evidence>
<comment type="similarity">
    <text evidence="2">Belongs to the monovalent cation:proton antiporter 2 (CPA2) transporter (TC 2.A.37) family.</text>
</comment>
<protein>
    <submittedName>
        <fullName evidence="11">Potassium transporter</fullName>
    </submittedName>
</protein>
<evidence type="ECO:0000256" key="4">
    <source>
        <dbReference type="ARBA" id="ARBA00022449"/>
    </source>
</evidence>
<dbReference type="GO" id="GO:0016020">
    <property type="term" value="C:membrane"/>
    <property type="evidence" value="ECO:0007669"/>
    <property type="project" value="UniProtKB-SubCell"/>
</dbReference>
<evidence type="ECO:0000256" key="7">
    <source>
        <dbReference type="ARBA" id="ARBA00023065"/>
    </source>
</evidence>
<feature type="transmembrane region" description="Helical" evidence="9">
    <location>
        <begin position="58"/>
        <end position="78"/>
    </location>
</feature>
<feature type="transmembrane region" description="Helical" evidence="9">
    <location>
        <begin position="143"/>
        <end position="166"/>
    </location>
</feature>
<organism evidence="11 12">
    <name type="scientific">Schaalia odontolytica</name>
    <dbReference type="NCBI Taxonomy" id="1660"/>
    <lineage>
        <taxon>Bacteria</taxon>
        <taxon>Bacillati</taxon>
        <taxon>Actinomycetota</taxon>
        <taxon>Actinomycetes</taxon>
        <taxon>Actinomycetales</taxon>
        <taxon>Actinomycetaceae</taxon>
        <taxon>Schaalia</taxon>
    </lineage>
</organism>
<feature type="transmembrane region" description="Helical" evidence="9">
    <location>
        <begin position="249"/>
        <end position="267"/>
    </location>
</feature>
<feature type="transmembrane region" description="Helical" evidence="9">
    <location>
        <begin position="300"/>
        <end position="319"/>
    </location>
</feature>
<evidence type="ECO:0000256" key="3">
    <source>
        <dbReference type="ARBA" id="ARBA00022448"/>
    </source>
</evidence>
<keyword evidence="3" id="KW-0813">Transport</keyword>
<comment type="caution">
    <text evidence="11">The sequence shown here is derived from an EMBL/GenBank/DDBJ whole genome shotgun (WGS) entry which is preliminary data.</text>
</comment>
<evidence type="ECO:0000313" key="11">
    <source>
        <dbReference type="EMBL" id="KSW11166.1"/>
    </source>
</evidence>
<dbReference type="PANTHER" id="PTHR43562:SF1">
    <property type="entry name" value="NA(+)_H(+) ANTIPORTER YJBQ-RELATED"/>
    <property type="match status" value="1"/>
</dbReference>
<feature type="transmembrane region" description="Helical" evidence="9">
    <location>
        <begin position="31"/>
        <end position="51"/>
    </location>
</feature>
<evidence type="ECO:0000259" key="10">
    <source>
        <dbReference type="Pfam" id="PF00999"/>
    </source>
</evidence>
<evidence type="ECO:0000256" key="2">
    <source>
        <dbReference type="ARBA" id="ARBA00005551"/>
    </source>
</evidence>
<feature type="transmembrane region" description="Helical" evidence="9">
    <location>
        <begin position="84"/>
        <end position="103"/>
    </location>
</feature>
<evidence type="ECO:0000313" key="12">
    <source>
        <dbReference type="Proteomes" id="UP000054686"/>
    </source>
</evidence>
<comment type="subcellular location">
    <subcellularLocation>
        <location evidence="1">Membrane</location>
        <topology evidence="1">Multi-pass membrane protein</topology>
    </subcellularLocation>
</comment>
<dbReference type="OrthoDB" id="9793589at2"/>
<dbReference type="Proteomes" id="UP000054686">
    <property type="component" value="Unassembled WGS sequence"/>
</dbReference>
<evidence type="ECO:0000256" key="8">
    <source>
        <dbReference type="ARBA" id="ARBA00023136"/>
    </source>
</evidence>
<feature type="transmembrane region" description="Helical" evidence="9">
    <location>
        <begin position="325"/>
        <end position="347"/>
    </location>
</feature>
<dbReference type="RefSeq" id="WP_060566988.1">
    <property type="nucleotide sequence ID" value="NZ_CP040006.1"/>
</dbReference>
<dbReference type="AlphaFoldDB" id="A0A0V8RSX5"/>
<dbReference type="GO" id="GO:0015297">
    <property type="term" value="F:antiporter activity"/>
    <property type="evidence" value="ECO:0007669"/>
    <property type="project" value="UniProtKB-KW"/>
</dbReference>
<evidence type="ECO:0000256" key="5">
    <source>
        <dbReference type="ARBA" id="ARBA00022692"/>
    </source>
</evidence>
<keyword evidence="6 9" id="KW-1133">Transmembrane helix</keyword>
<dbReference type="GO" id="GO:1902600">
    <property type="term" value="P:proton transmembrane transport"/>
    <property type="evidence" value="ECO:0007669"/>
    <property type="project" value="InterPro"/>
</dbReference>
<dbReference type="EMBL" id="LLVT01000002">
    <property type="protein sequence ID" value="KSW11166.1"/>
    <property type="molecule type" value="Genomic_DNA"/>
</dbReference>
<sequence>MSLPLSLPAASGGVGHGLVAASSTSGTEGAIVSLFLIAAAAAIAPLLSSLTRKRVPDVVWLLILGVIIGPNVLGLASLTEPISVFREVGMGMLFLIAGTEIDVEEVHGRAGRRSLLTWLACFGIGLAVSWVAVAASGTTGVAAATYIALAIALTSTALGTLLPILMEAGVMGTTIGKAVLVHGAVGELAPIIAMSLLLSARSPWASAIILLVFALASVVAVALPTRFILKHPAFGRTILHGAQTSQKTLMRVVMVVLTGLMALSAVMELDMVLGAFAAGIIVRALAPGNFTMVEGELRTLGFSFLIPLFFVTSGMNISLRAVAGYPFLLIAFVGAILVVRGVPIVLLERFHGSIERVGWTDATRIGLYGATGLPIIVAVTELGVTTGVLPSWLASLLVVAGAMSVLLFPLVAFLLGRAGGKAR</sequence>
<name>A0A0V8RSX5_9ACTO</name>
<gene>
    <name evidence="11" type="ORF">APY09_06830</name>
</gene>
<proteinExistence type="inferred from homology"/>
<keyword evidence="5 9" id="KW-0812">Transmembrane</keyword>
<reference evidence="11 12" key="1">
    <citation type="submission" date="2015-10" db="EMBL/GenBank/DDBJ databases">
        <title>Draft Genome of Actinomyces odontolyticus subsp. actinosynbacter strain XH001.</title>
        <authorList>
            <person name="Mclean J.S."/>
            <person name="He X."/>
        </authorList>
    </citation>
    <scope>NUCLEOTIDE SEQUENCE [LARGE SCALE GENOMIC DNA]</scope>
    <source>
        <strain evidence="11 12">XH001</strain>
    </source>
</reference>
<dbReference type="InterPro" id="IPR038770">
    <property type="entry name" value="Na+/solute_symporter_sf"/>
</dbReference>
<feature type="transmembrane region" description="Helical" evidence="9">
    <location>
        <begin position="204"/>
        <end position="229"/>
    </location>
</feature>
<dbReference type="InterPro" id="IPR006153">
    <property type="entry name" value="Cation/H_exchanger_TM"/>
</dbReference>
<feature type="transmembrane region" description="Helical" evidence="9">
    <location>
        <begin position="273"/>
        <end position="293"/>
    </location>
</feature>
<feature type="transmembrane region" description="Helical" evidence="9">
    <location>
        <begin position="115"/>
        <end position="137"/>
    </location>
</feature>
<keyword evidence="4" id="KW-0050">Antiport</keyword>
<feature type="domain" description="Cation/H+ exchanger transmembrane" evidence="10">
    <location>
        <begin position="40"/>
        <end position="411"/>
    </location>
</feature>
<feature type="transmembrane region" description="Helical" evidence="9">
    <location>
        <begin position="392"/>
        <end position="415"/>
    </location>
</feature>
<feature type="transmembrane region" description="Helical" evidence="9">
    <location>
        <begin position="367"/>
        <end position="386"/>
    </location>
</feature>
<dbReference type="Gene3D" id="1.20.1530.20">
    <property type="match status" value="1"/>
</dbReference>
<keyword evidence="8 9" id="KW-0472">Membrane</keyword>
<keyword evidence="7" id="KW-0406">Ion transport</keyword>
<feature type="transmembrane region" description="Helical" evidence="9">
    <location>
        <begin position="178"/>
        <end position="198"/>
    </location>
</feature>
<dbReference type="PANTHER" id="PTHR43562">
    <property type="entry name" value="NAPA-TYPE SODIUM/HYDROGEN ANTIPORTER"/>
    <property type="match status" value="1"/>
</dbReference>
<accession>A0A0V8RSX5</accession>
<evidence type="ECO:0000256" key="1">
    <source>
        <dbReference type="ARBA" id="ARBA00004141"/>
    </source>
</evidence>
<dbReference type="Pfam" id="PF00999">
    <property type="entry name" value="Na_H_Exchanger"/>
    <property type="match status" value="1"/>
</dbReference>
<evidence type="ECO:0000256" key="9">
    <source>
        <dbReference type="SAM" id="Phobius"/>
    </source>
</evidence>